<sequence>MATNRLESIRARFQVHAPGSVPTQHRELDPLWHSRRWMTQIQERFVAITAPIGAISLDENTVRTKARSSAMTFMPSKPYNYWPRLFFSWSHFTTVLPRDWLKRYSVWDNGSGNRTRRVPAEHYVDMFPPVRSPLFRTLMRDDIPMQRIDSSALWLAMSGHLIKLSPLQLHAVFCEMKMLDIVRISLQCKWIAPALEAEKTRMDNVARGFWKLMAAINVPTGWERTHETHNRVQKKLPEHLRSVYVLPVSIADNAGHVDFHDTLTVTFYSNDLAGTSLSVFSVVVFPRQFGCVMGLRHFADKKFSSYASGVTGVHEACYREIHSHKRFSSYASGVTGVHEACYREIHSRTVFPYGQSSTSGTNINIAYQRSNYTATQRLPCLVFYRVSRSRRNEILLPKRAVGSGRCRYQETLLFKYA</sequence>
<dbReference type="AlphaFoldDB" id="A0A225WQ27"/>
<comment type="caution">
    <text evidence="1">The sequence shown here is derived from an EMBL/GenBank/DDBJ whole genome shotgun (WGS) entry which is preliminary data.</text>
</comment>
<reference evidence="2" key="1">
    <citation type="submission" date="2017-03" db="EMBL/GenBank/DDBJ databases">
        <title>Phytopthora megakarya and P. palmivora, two closely related causual agents of cacao black pod achieved similar genome size and gene model numbers by different mechanisms.</title>
        <authorList>
            <person name="Ali S."/>
            <person name="Shao J."/>
            <person name="Larry D.J."/>
            <person name="Kronmiller B."/>
            <person name="Shen D."/>
            <person name="Strem M.D."/>
            <person name="Melnick R.L."/>
            <person name="Guiltinan M.J."/>
            <person name="Tyler B.M."/>
            <person name="Meinhardt L.W."/>
            <person name="Bailey B.A."/>
        </authorList>
    </citation>
    <scope>NUCLEOTIDE SEQUENCE [LARGE SCALE GENOMIC DNA]</scope>
    <source>
        <strain evidence="2">zdho120</strain>
    </source>
</reference>
<name>A0A225WQ27_9STRA</name>
<protein>
    <submittedName>
        <fullName evidence="1">Uncharacterized protein</fullName>
    </submittedName>
</protein>
<keyword evidence="2" id="KW-1185">Reference proteome</keyword>
<proteinExistence type="predicted"/>
<dbReference type="EMBL" id="NBNE01000509">
    <property type="protein sequence ID" value="OWZ18970.1"/>
    <property type="molecule type" value="Genomic_DNA"/>
</dbReference>
<evidence type="ECO:0000313" key="1">
    <source>
        <dbReference type="EMBL" id="OWZ18970.1"/>
    </source>
</evidence>
<dbReference type="Proteomes" id="UP000198211">
    <property type="component" value="Unassembled WGS sequence"/>
</dbReference>
<evidence type="ECO:0000313" key="2">
    <source>
        <dbReference type="Proteomes" id="UP000198211"/>
    </source>
</evidence>
<gene>
    <name evidence="1" type="ORF">PHMEG_0006858</name>
</gene>
<organism evidence="1 2">
    <name type="scientific">Phytophthora megakarya</name>
    <dbReference type="NCBI Taxonomy" id="4795"/>
    <lineage>
        <taxon>Eukaryota</taxon>
        <taxon>Sar</taxon>
        <taxon>Stramenopiles</taxon>
        <taxon>Oomycota</taxon>
        <taxon>Peronosporomycetes</taxon>
        <taxon>Peronosporales</taxon>
        <taxon>Peronosporaceae</taxon>
        <taxon>Phytophthora</taxon>
    </lineage>
</organism>
<accession>A0A225WQ27</accession>
<dbReference type="OrthoDB" id="124756at2759"/>